<feature type="domain" description="ABC3 transporter permease C-terminal" evidence="8">
    <location>
        <begin position="758"/>
        <end position="871"/>
    </location>
</feature>
<dbReference type="PANTHER" id="PTHR30572:SF4">
    <property type="entry name" value="ABC TRANSPORTER PERMEASE YTRF"/>
    <property type="match status" value="1"/>
</dbReference>
<protein>
    <submittedName>
        <fullName evidence="10">ADOP family duplicated permease</fullName>
    </submittedName>
</protein>
<feature type="transmembrane region" description="Helical" evidence="7">
    <location>
        <begin position="491"/>
        <end position="511"/>
    </location>
</feature>
<dbReference type="InterPro" id="IPR003838">
    <property type="entry name" value="ABC3_permease_C"/>
</dbReference>
<dbReference type="RefSeq" id="WP_405286596.1">
    <property type="nucleotide sequence ID" value="NZ_JBBHLI010000003.1"/>
</dbReference>
<dbReference type="Pfam" id="PF12704">
    <property type="entry name" value="MacB_PCD"/>
    <property type="match status" value="2"/>
</dbReference>
<name>A0ABU9E9G7_9BACT</name>
<evidence type="ECO:0000313" key="10">
    <source>
        <dbReference type="EMBL" id="MEK9500749.1"/>
    </source>
</evidence>
<comment type="caution">
    <text evidence="10">The sequence shown here is derived from an EMBL/GenBank/DDBJ whole genome shotgun (WGS) entry which is preliminary data.</text>
</comment>
<dbReference type="InterPro" id="IPR050250">
    <property type="entry name" value="Macrolide_Exporter_MacB"/>
</dbReference>
<feature type="transmembrane region" description="Helical" evidence="7">
    <location>
        <begin position="440"/>
        <end position="461"/>
    </location>
</feature>
<feature type="transmembrane region" description="Helical" evidence="7">
    <location>
        <begin position="841"/>
        <end position="861"/>
    </location>
</feature>
<organism evidence="10 11">
    <name type="scientific">Gaopeijia maritima</name>
    <dbReference type="NCBI Taxonomy" id="3119007"/>
    <lineage>
        <taxon>Bacteria</taxon>
        <taxon>Pseudomonadati</taxon>
        <taxon>Gemmatimonadota</taxon>
        <taxon>Longimicrobiia</taxon>
        <taxon>Gaopeijiales</taxon>
        <taxon>Gaopeijiaceae</taxon>
        <taxon>Gaopeijia</taxon>
    </lineage>
</organism>
<dbReference type="Pfam" id="PF02687">
    <property type="entry name" value="FtsX"/>
    <property type="match status" value="2"/>
</dbReference>
<evidence type="ECO:0000256" key="3">
    <source>
        <dbReference type="ARBA" id="ARBA00022692"/>
    </source>
</evidence>
<evidence type="ECO:0000256" key="6">
    <source>
        <dbReference type="ARBA" id="ARBA00038076"/>
    </source>
</evidence>
<keyword evidence="4 7" id="KW-1133">Transmembrane helix</keyword>
<proteinExistence type="inferred from homology"/>
<dbReference type="PANTHER" id="PTHR30572">
    <property type="entry name" value="MEMBRANE COMPONENT OF TRANSPORTER-RELATED"/>
    <property type="match status" value="1"/>
</dbReference>
<accession>A0ABU9E9G7</accession>
<comment type="subcellular location">
    <subcellularLocation>
        <location evidence="1">Cell membrane</location>
        <topology evidence="1">Multi-pass membrane protein</topology>
    </subcellularLocation>
</comment>
<keyword evidence="3 7" id="KW-0812">Transmembrane</keyword>
<reference evidence="10 11" key="1">
    <citation type="submission" date="2024-02" db="EMBL/GenBank/DDBJ databases">
        <title>A novel Gemmatimonadota bacterium.</title>
        <authorList>
            <person name="Du Z.-J."/>
            <person name="Ye Y.-Q."/>
        </authorList>
    </citation>
    <scope>NUCLEOTIDE SEQUENCE [LARGE SCALE GENOMIC DNA]</scope>
    <source>
        <strain evidence="10 11">DH-20</strain>
    </source>
</reference>
<feature type="transmembrane region" description="Helical" evidence="7">
    <location>
        <begin position="751"/>
        <end position="779"/>
    </location>
</feature>
<dbReference type="InterPro" id="IPR017800">
    <property type="entry name" value="ADOP"/>
</dbReference>
<gene>
    <name evidence="10" type="ORF">WI372_07160</name>
</gene>
<keyword evidence="5 7" id="KW-0472">Membrane</keyword>
<evidence type="ECO:0000313" key="11">
    <source>
        <dbReference type="Proteomes" id="UP001484239"/>
    </source>
</evidence>
<dbReference type="InterPro" id="IPR025857">
    <property type="entry name" value="MacB_PCD"/>
</dbReference>
<keyword evidence="2" id="KW-1003">Cell membrane</keyword>
<evidence type="ECO:0000256" key="4">
    <source>
        <dbReference type="ARBA" id="ARBA00022989"/>
    </source>
</evidence>
<feature type="domain" description="ABC3 transporter permease C-terminal" evidence="8">
    <location>
        <begin position="350"/>
        <end position="467"/>
    </location>
</feature>
<feature type="transmembrane region" description="Helical" evidence="7">
    <location>
        <begin position="346"/>
        <end position="367"/>
    </location>
</feature>
<feature type="domain" description="MacB-like periplasmic core" evidence="9">
    <location>
        <begin position="95"/>
        <end position="304"/>
    </location>
</feature>
<sequence>MRPPALWTAVLRRVLPRRDREVLLDEFERLWWGKRAADGAAAARRWYRREALAFALRWPAEVVRRSTWKRGGEMLDIARQVRIAARSLGRSPGFTAVAVTTLAIGIGANAVIFGIVDRALLRPLPLPEPDRLVAVFDGWNTNVATLDLLEDRLTTVERIGGALDAQGRTYAPDGGATRRLTVASVTPGYLEALGVQPQLGRRFAADESTPGTTDVVLLGAGFWRESMGGDPEVLGRRLVLDGAAHTVVGVLPDGFDFPSARNDVWVPAEVDPADDGMYWGFGGYSSVARLRPGVAPLDLANDLRSHEEAVRLANTLWTPNEGVWDEVRITPLQEARAAWVRGPLTVLLAAVAVVLLVVCANVANLLLSRGLARRRDFAVRTALGAGRARLAADQLVESVLLAGIGTVVGLFLAAWGLAALRPHLPSALPGAGEVGLDLRVVGVTAGLAIFAALLAGALPALRSATQAPAARLRESGRGGGSTRSRRRLTRGLVAAQLAAAVVLVVSAGLLARSLFALGRVDPGFALDGRVTARLHLAPGLPGDSRSRALLFDEIEAGLAAAPELGGVALASTIPFGNEDEFIATFIPGVTDDPNALPVIRQHRVSAGYFEVAGIPVVRGRAFTAADRVGSPLVAIVDETFATTWFEGEDPIGRTVRYPWRGAPDMRIVGVVGATADGDLSTGASAAFWTPLAQMGMGAPDHVTVVATAGGTESAALGAIMRGVRELDERMAVSDLLPYEERLGASLAGTRLLALLLVLFAGTTLALGCVGVYGVAAFSVRERWREIGVRMAMGASADGIRRDVLREGLRLAVPGGLLGLLLALPATALLDGLLFGVGRFDWLTFTAVPLLLALAALSSVYLPARRATRVDPAVVLRGEG</sequence>
<dbReference type="NCBIfam" id="TIGR03434">
    <property type="entry name" value="ADOP"/>
    <property type="match status" value="1"/>
</dbReference>
<dbReference type="EMBL" id="JBBHLI010000003">
    <property type="protein sequence ID" value="MEK9500749.1"/>
    <property type="molecule type" value="Genomic_DNA"/>
</dbReference>
<evidence type="ECO:0000259" key="9">
    <source>
        <dbReference type="Pfam" id="PF12704"/>
    </source>
</evidence>
<keyword evidence="11" id="KW-1185">Reference proteome</keyword>
<comment type="similarity">
    <text evidence="6">Belongs to the ABC-4 integral membrane protein family.</text>
</comment>
<evidence type="ECO:0000259" key="8">
    <source>
        <dbReference type="Pfam" id="PF02687"/>
    </source>
</evidence>
<dbReference type="Proteomes" id="UP001484239">
    <property type="component" value="Unassembled WGS sequence"/>
</dbReference>
<evidence type="ECO:0000256" key="2">
    <source>
        <dbReference type="ARBA" id="ARBA00022475"/>
    </source>
</evidence>
<evidence type="ECO:0000256" key="1">
    <source>
        <dbReference type="ARBA" id="ARBA00004651"/>
    </source>
</evidence>
<evidence type="ECO:0000256" key="7">
    <source>
        <dbReference type="SAM" id="Phobius"/>
    </source>
</evidence>
<feature type="transmembrane region" description="Helical" evidence="7">
    <location>
        <begin position="810"/>
        <end position="829"/>
    </location>
</feature>
<evidence type="ECO:0000256" key="5">
    <source>
        <dbReference type="ARBA" id="ARBA00023136"/>
    </source>
</evidence>
<feature type="domain" description="MacB-like periplasmic core" evidence="9">
    <location>
        <begin position="555"/>
        <end position="715"/>
    </location>
</feature>
<feature type="transmembrane region" description="Helical" evidence="7">
    <location>
        <begin position="399"/>
        <end position="420"/>
    </location>
</feature>